<organism evidence="2 3">
    <name type="scientific">Tenacibaculum polynesiense</name>
    <dbReference type="NCBI Taxonomy" id="3137857"/>
    <lineage>
        <taxon>Bacteria</taxon>
        <taxon>Pseudomonadati</taxon>
        <taxon>Bacteroidota</taxon>
        <taxon>Flavobacteriia</taxon>
        <taxon>Flavobacteriales</taxon>
        <taxon>Flavobacteriaceae</taxon>
        <taxon>Tenacibaculum</taxon>
    </lineage>
</organism>
<dbReference type="EMBL" id="CAXJIO010000013">
    <property type="protein sequence ID" value="CAL2103544.1"/>
    <property type="molecule type" value="Genomic_DNA"/>
</dbReference>
<dbReference type="InterPro" id="IPR022134">
    <property type="entry name" value="DUF3667"/>
</dbReference>
<protein>
    <recommendedName>
        <fullName evidence="4">DUF3667 domain-containing protein</fullName>
    </recommendedName>
</protein>
<feature type="transmembrane region" description="Helical" evidence="1">
    <location>
        <begin position="74"/>
        <end position="95"/>
    </location>
</feature>
<dbReference type="RefSeq" id="WP_348717747.1">
    <property type="nucleotide sequence ID" value="NZ_CAXJIO010000013.1"/>
</dbReference>
<keyword evidence="3" id="KW-1185">Reference proteome</keyword>
<feature type="transmembrane region" description="Helical" evidence="1">
    <location>
        <begin position="252"/>
        <end position="276"/>
    </location>
</feature>
<reference evidence="2 3" key="1">
    <citation type="submission" date="2024-05" db="EMBL/GenBank/DDBJ databases">
        <authorList>
            <person name="Duchaud E."/>
        </authorList>
    </citation>
    <scope>NUCLEOTIDE SEQUENCE [LARGE SCALE GENOMIC DNA]</scope>
    <source>
        <strain evidence="2">Ena-SAMPLE-TAB-13-05-2024-13:56:06:370-140308</strain>
    </source>
</reference>
<dbReference type="Pfam" id="PF12412">
    <property type="entry name" value="DUF3667"/>
    <property type="match status" value="1"/>
</dbReference>
<keyword evidence="1" id="KW-0812">Transmembrane</keyword>
<evidence type="ECO:0000313" key="3">
    <source>
        <dbReference type="Proteomes" id="UP001497527"/>
    </source>
</evidence>
<dbReference type="Proteomes" id="UP001497527">
    <property type="component" value="Unassembled WGS sequence"/>
</dbReference>
<name>A0ABP1F1N3_9FLAO</name>
<gene>
    <name evidence="2" type="ORF">T190423A01A_40137</name>
</gene>
<accession>A0ABP1F1N3</accession>
<sequence>MNCKNCNEVLENEALFCDHCGAKVIKNRISLRFLLGELFASMGFESIYFLTLKKMIIAPHEVIQEYLEGVRKRYINPFAYLAVGAAVSLIIFNYFSEDYLEIQSSFNKEQIAEVEELANKDLTTIKDISKKDLEKLKAQQGVAKMQLSFLEKWSTFLLKYFNISTFLFLPFYALLSKLTYNKRHNYGEHIVANAYLQGTTMYTMILCFLLSMLVHPRMFGFSMLIVVLYYLYTFAKLYQLSFAKSIVKFLKFILMVVLLSIPLGIILIFGVAIFMFKSNPGLFQPA</sequence>
<evidence type="ECO:0000256" key="1">
    <source>
        <dbReference type="SAM" id="Phobius"/>
    </source>
</evidence>
<feature type="transmembrane region" description="Helical" evidence="1">
    <location>
        <begin position="157"/>
        <end position="175"/>
    </location>
</feature>
<comment type="caution">
    <text evidence="2">The sequence shown here is derived from an EMBL/GenBank/DDBJ whole genome shotgun (WGS) entry which is preliminary data.</text>
</comment>
<feature type="transmembrane region" description="Helical" evidence="1">
    <location>
        <begin position="195"/>
        <end position="213"/>
    </location>
</feature>
<feature type="transmembrane region" description="Helical" evidence="1">
    <location>
        <begin position="219"/>
        <end position="240"/>
    </location>
</feature>
<proteinExistence type="predicted"/>
<keyword evidence="1" id="KW-0472">Membrane</keyword>
<evidence type="ECO:0000313" key="2">
    <source>
        <dbReference type="EMBL" id="CAL2103544.1"/>
    </source>
</evidence>
<keyword evidence="1" id="KW-1133">Transmembrane helix</keyword>
<evidence type="ECO:0008006" key="4">
    <source>
        <dbReference type="Google" id="ProtNLM"/>
    </source>
</evidence>